<name>A0A5E8HAH9_9LEPT</name>
<dbReference type="InterPro" id="IPR008979">
    <property type="entry name" value="Galactose-bd-like_sf"/>
</dbReference>
<reference evidence="2 3" key="1">
    <citation type="submission" date="2013-04" db="EMBL/GenBank/DDBJ databases">
        <authorList>
            <person name="Harkins D.M."/>
            <person name="Durkin A.S."/>
            <person name="Brinkac L.M."/>
            <person name="Haft D.H."/>
            <person name="Selengut J.D."/>
            <person name="Sanka R."/>
            <person name="DePew J."/>
            <person name="Purushe J."/>
            <person name="Hartskeerl R.A."/>
            <person name="Ahmed A."/>
            <person name="van der Linden H."/>
            <person name="Goris M.G.A."/>
            <person name="Vinetz J.M."/>
            <person name="Sutton G.G."/>
            <person name="Nierman W.C."/>
            <person name="Fouts D.E."/>
        </authorList>
    </citation>
    <scope>NUCLEOTIDE SEQUENCE [LARGE SCALE GENOMIC DNA]</scope>
    <source>
        <strain evidence="2 3">Sao Paulo</strain>
    </source>
</reference>
<evidence type="ECO:0000313" key="2">
    <source>
        <dbReference type="EMBL" id="EOQ87813.1"/>
    </source>
</evidence>
<sequence length="190" mass="21723">MEGDWEFYPRVFLSESEERTGAMQTLKVPGIWNSVLGSGEGYGTYRLVLQKPNFVEKDQVFGIKILDVATASRVIWNGKLLGSSGTVGKSRPESDPSYVFQLYPLPWREGTNELLIEISNFHHSKGGMWEPPYMGEWNKLYKESEADLASSLFLAGSVFIIALYHFGLFYFRRTDKGNLTCPHFQYQWIS</sequence>
<evidence type="ECO:0000256" key="1">
    <source>
        <dbReference type="SAM" id="Phobius"/>
    </source>
</evidence>
<proteinExistence type="predicted"/>
<protein>
    <recommendedName>
        <fullName evidence="4">Glycosyl hydrolase family 2, sugar binding domain protein</fullName>
    </recommendedName>
</protein>
<evidence type="ECO:0000313" key="3">
    <source>
        <dbReference type="Proteomes" id="UP000013996"/>
    </source>
</evidence>
<organism evidence="2 3">
    <name type="scientific">Leptospira yanagawae serovar Saopaulo str. Sao Paulo = ATCC 700523</name>
    <dbReference type="NCBI Taxonomy" id="1249483"/>
    <lineage>
        <taxon>Bacteria</taxon>
        <taxon>Pseudomonadati</taxon>
        <taxon>Spirochaetota</taxon>
        <taxon>Spirochaetia</taxon>
        <taxon>Leptospirales</taxon>
        <taxon>Leptospiraceae</taxon>
        <taxon>Leptospira</taxon>
    </lineage>
</organism>
<dbReference type="AlphaFoldDB" id="A0A5E8HAH9"/>
<keyword evidence="1" id="KW-0472">Membrane</keyword>
<keyword evidence="1" id="KW-0812">Transmembrane</keyword>
<dbReference type="EMBL" id="AOGX02000029">
    <property type="protein sequence ID" value="EOQ87813.1"/>
    <property type="molecule type" value="Genomic_DNA"/>
</dbReference>
<comment type="caution">
    <text evidence="2">The sequence shown here is derived from an EMBL/GenBank/DDBJ whole genome shotgun (WGS) entry which is preliminary data.</text>
</comment>
<evidence type="ECO:0008006" key="4">
    <source>
        <dbReference type="Google" id="ProtNLM"/>
    </source>
</evidence>
<dbReference type="Proteomes" id="UP000013996">
    <property type="component" value="Unassembled WGS sequence"/>
</dbReference>
<gene>
    <name evidence="2" type="ORF">LEP1GSC202_2080</name>
</gene>
<dbReference type="SUPFAM" id="SSF49785">
    <property type="entry name" value="Galactose-binding domain-like"/>
    <property type="match status" value="1"/>
</dbReference>
<accession>A0A5E8HAH9</accession>
<feature type="transmembrane region" description="Helical" evidence="1">
    <location>
        <begin position="148"/>
        <end position="171"/>
    </location>
</feature>
<keyword evidence="1" id="KW-1133">Transmembrane helix</keyword>
<dbReference type="STRING" id="1249483.LEP1GSC202_2080"/>
<dbReference type="Gene3D" id="2.60.120.260">
    <property type="entry name" value="Galactose-binding domain-like"/>
    <property type="match status" value="1"/>
</dbReference>